<dbReference type="FunCoup" id="G0NZ63">
    <property type="interactions" value="1946"/>
</dbReference>
<keyword evidence="2" id="KW-0472">Membrane</keyword>
<keyword evidence="2" id="KW-0812">Transmembrane</keyword>
<feature type="compositionally biased region" description="Pro residues" evidence="1">
    <location>
        <begin position="46"/>
        <end position="59"/>
    </location>
</feature>
<evidence type="ECO:0000259" key="4">
    <source>
        <dbReference type="Pfam" id="PF01666"/>
    </source>
</evidence>
<feature type="domain" description="Domain of unknown function DX" evidence="4">
    <location>
        <begin position="490"/>
        <end position="567"/>
    </location>
</feature>
<keyword evidence="6" id="KW-1185">Reference proteome</keyword>
<feature type="compositionally biased region" description="Basic residues" evidence="1">
    <location>
        <begin position="656"/>
        <end position="666"/>
    </location>
</feature>
<dbReference type="eggNOG" id="ENOG502RT78">
    <property type="taxonomic scope" value="Eukaryota"/>
</dbReference>
<dbReference type="AlphaFoldDB" id="G0NZ63"/>
<dbReference type="OrthoDB" id="5814263at2759"/>
<dbReference type="EMBL" id="GL379987">
    <property type="protein sequence ID" value="EGT41082.1"/>
    <property type="molecule type" value="Genomic_DNA"/>
</dbReference>
<feature type="transmembrane region" description="Helical" evidence="2">
    <location>
        <begin position="578"/>
        <end position="604"/>
    </location>
</feature>
<dbReference type="InterPro" id="IPR002593">
    <property type="entry name" value="DX"/>
</dbReference>
<feature type="region of interest" description="Disordered" evidence="1">
    <location>
        <begin position="27"/>
        <end position="62"/>
    </location>
</feature>
<feature type="compositionally biased region" description="Basic and acidic residues" evidence="1">
    <location>
        <begin position="218"/>
        <end position="237"/>
    </location>
</feature>
<evidence type="ECO:0000256" key="1">
    <source>
        <dbReference type="SAM" id="MobiDB-lite"/>
    </source>
</evidence>
<dbReference type="PANTHER" id="PTHR36157:SF1">
    <property type="entry name" value="DOMAIN OF UNKNOWN FUNCTION DX DOMAIN-CONTAINING PROTEIN"/>
    <property type="match status" value="1"/>
</dbReference>
<dbReference type="InParanoid" id="G0NZ63"/>
<name>G0NZ63_CAEBE</name>
<feature type="compositionally biased region" description="Low complexity" evidence="1">
    <location>
        <begin position="27"/>
        <end position="44"/>
    </location>
</feature>
<feature type="signal peptide" evidence="3">
    <location>
        <begin position="1"/>
        <end position="23"/>
    </location>
</feature>
<feature type="compositionally biased region" description="Basic residues" evidence="1">
    <location>
        <begin position="615"/>
        <end position="624"/>
    </location>
</feature>
<dbReference type="STRING" id="135651.G0NZ63"/>
<feature type="region of interest" description="Disordered" evidence="1">
    <location>
        <begin position="615"/>
        <end position="688"/>
    </location>
</feature>
<evidence type="ECO:0000256" key="3">
    <source>
        <dbReference type="SAM" id="SignalP"/>
    </source>
</evidence>
<evidence type="ECO:0000313" key="6">
    <source>
        <dbReference type="Proteomes" id="UP000008068"/>
    </source>
</evidence>
<evidence type="ECO:0000256" key="2">
    <source>
        <dbReference type="SAM" id="Phobius"/>
    </source>
</evidence>
<sequence>MTFRLTCLLIFTLLLASPVIVFGQQASTDDPTTAAAPATSSEEPTTPDPPTTAPLPPSDEVPKKCPHDEDFTNEQCIGENCEKNNGYCYRGIPIIKQGKLTTTKGCCSGLNAHCPTTELHTKHSLGDGWLYKFIPKLDKDLWYKREFFAASKDGVACPIPNSFSLVDHTVPTEWANGLRKKSEQNDNRDKLKKCNVNADCEDGDFCDAVFNPSFANDNGKKTDEKNPGLDRSGPVDKNGKSTSLRFCFPLPVLDQSKMVDGSQKLHHVEHEKGLKICSKDDECGKPDEICHHTGSEYRNESKPEAPYVKGICVHVDACGKSDAQPRGVLNVKSQKCVDDDHCQGAGVSKDNSDYNPHCTAYWKETGGQDRKVCCFEKNPSCRVGKTVTPFKKCKQFSDCNQDVLKASSWNMWCDDGGIDMCCKDLANTLWQCPDLATPLFNEPKCTGVIPDKENSGTCPKGGSRCLRGHCCPALTVTNNGTQIKLGKNLYRTEFPCNPDTAVPNGFSYAFCNPEDKKLVIMGNFHDNGDKMTKVSGKKCTINADCSSDASSVCIYENSQSHVCYFNPLRPLRPPVSGFWKTVLIISLVCGGIFLVLSLVCFVCYRSKSVFDKYKKKGKKGKKGSGSKSSKESKKGGKKGGKKGKKGKKGEESASSKSKKSKSKKSKKDTEKSKSEATTGDGSTSSQMN</sequence>
<feature type="compositionally biased region" description="Basic residues" evidence="1">
    <location>
        <begin position="635"/>
        <end position="647"/>
    </location>
</feature>
<dbReference type="Pfam" id="PF01666">
    <property type="entry name" value="DX"/>
    <property type="match status" value="1"/>
</dbReference>
<dbReference type="Proteomes" id="UP000008068">
    <property type="component" value="Unassembled WGS sequence"/>
</dbReference>
<accession>G0NZ63</accession>
<feature type="compositionally biased region" description="Polar residues" evidence="1">
    <location>
        <begin position="676"/>
        <end position="688"/>
    </location>
</feature>
<keyword evidence="2" id="KW-1133">Transmembrane helix</keyword>
<evidence type="ECO:0000313" key="5">
    <source>
        <dbReference type="EMBL" id="EGT41082.1"/>
    </source>
</evidence>
<reference evidence="6" key="1">
    <citation type="submission" date="2011-07" db="EMBL/GenBank/DDBJ databases">
        <authorList>
            <consortium name="Caenorhabditis brenneri Sequencing and Analysis Consortium"/>
            <person name="Wilson R.K."/>
        </authorList>
    </citation>
    <scope>NUCLEOTIDE SEQUENCE [LARGE SCALE GENOMIC DNA]</scope>
    <source>
        <strain evidence="6">PB2801</strain>
    </source>
</reference>
<gene>
    <name evidence="5" type="ORF">CAEBREN_16609</name>
</gene>
<protein>
    <recommendedName>
        <fullName evidence="4">Domain of unknown function DX domain-containing protein</fullName>
    </recommendedName>
</protein>
<feature type="chain" id="PRO_5003406532" description="Domain of unknown function DX domain-containing protein" evidence="3">
    <location>
        <begin position="24"/>
        <end position="688"/>
    </location>
</feature>
<organism evidence="6">
    <name type="scientific">Caenorhabditis brenneri</name>
    <name type="common">Nematode worm</name>
    <dbReference type="NCBI Taxonomy" id="135651"/>
    <lineage>
        <taxon>Eukaryota</taxon>
        <taxon>Metazoa</taxon>
        <taxon>Ecdysozoa</taxon>
        <taxon>Nematoda</taxon>
        <taxon>Chromadorea</taxon>
        <taxon>Rhabditida</taxon>
        <taxon>Rhabditina</taxon>
        <taxon>Rhabditomorpha</taxon>
        <taxon>Rhabditoidea</taxon>
        <taxon>Rhabditidae</taxon>
        <taxon>Peloderinae</taxon>
        <taxon>Caenorhabditis</taxon>
    </lineage>
</organism>
<dbReference type="PANTHER" id="PTHR36157">
    <property type="entry name" value="PROTEIN CBG12671-RELATED"/>
    <property type="match status" value="1"/>
</dbReference>
<dbReference type="HOGENOM" id="CLU_017635_0_0_1"/>
<feature type="region of interest" description="Disordered" evidence="1">
    <location>
        <begin position="217"/>
        <end position="237"/>
    </location>
</feature>
<dbReference type="OMA" id="ACPIPNS"/>
<proteinExistence type="predicted"/>
<keyword evidence="3" id="KW-0732">Signal</keyword>